<accession>A0A498JRH8</accession>
<evidence type="ECO:0000313" key="1">
    <source>
        <dbReference type="EMBL" id="RXH97646.1"/>
    </source>
</evidence>
<reference evidence="1 2" key="1">
    <citation type="submission" date="2018-10" db="EMBL/GenBank/DDBJ databases">
        <title>A high-quality apple genome assembly.</title>
        <authorList>
            <person name="Hu J."/>
        </authorList>
    </citation>
    <scope>NUCLEOTIDE SEQUENCE [LARGE SCALE GENOMIC DNA]</scope>
    <source>
        <strain evidence="2">cv. HFTH1</strain>
        <tissue evidence="1">Young leaf</tissue>
    </source>
</reference>
<proteinExistence type="predicted"/>
<dbReference type="EMBL" id="RDQH01000331">
    <property type="protein sequence ID" value="RXH97646.1"/>
    <property type="molecule type" value="Genomic_DNA"/>
</dbReference>
<sequence>MRTPHSVTPICELWNFHDMEFSKNLWEHGGDKQLQLKTISSKCLTKHKQKKKERGEELTTSSYTILVLVSTQNNSMKKHELFLTNFTKLTLLP</sequence>
<dbReference type="AlphaFoldDB" id="A0A498JRH8"/>
<gene>
    <name evidence="1" type="ORF">DVH24_009971</name>
</gene>
<comment type="caution">
    <text evidence="1">The sequence shown here is derived from an EMBL/GenBank/DDBJ whole genome shotgun (WGS) entry which is preliminary data.</text>
</comment>
<protein>
    <submittedName>
        <fullName evidence="1">Uncharacterized protein</fullName>
    </submittedName>
</protein>
<dbReference type="Proteomes" id="UP000290289">
    <property type="component" value="Chromosome 5"/>
</dbReference>
<evidence type="ECO:0000313" key="2">
    <source>
        <dbReference type="Proteomes" id="UP000290289"/>
    </source>
</evidence>
<keyword evidence="2" id="KW-1185">Reference proteome</keyword>
<name>A0A498JRH8_MALDO</name>
<organism evidence="1 2">
    <name type="scientific">Malus domestica</name>
    <name type="common">Apple</name>
    <name type="synonym">Pyrus malus</name>
    <dbReference type="NCBI Taxonomy" id="3750"/>
    <lineage>
        <taxon>Eukaryota</taxon>
        <taxon>Viridiplantae</taxon>
        <taxon>Streptophyta</taxon>
        <taxon>Embryophyta</taxon>
        <taxon>Tracheophyta</taxon>
        <taxon>Spermatophyta</taxon>
        <taxon>Magnoliopsida</taxon>
        <taxon>eudicotyledons</taxon>
        <taxon>Gunneridae</taxon>
        <taxon>Pentapetalae</taxon>
        <taxon>rosids</taxon>
        <taxon>fabids</taxon>
        <taxon>Rosales</taxon>
        <taxon>Rosaceae</taxon>
        <taxon>Amygdaloideae</taxon>
        <taxon>Maleae</taxon>
        <taxon>Malus</taxon>
    </lineage>
</organism>